<dbReference type="AlphaFoldDB" id="A0A3A8E8M8"/>
<comment type="caution">
    <text evidence="1">The sequence shown here is derived from an EMBL/GenBank/DDBJ whole genome shotgun (WGS) entry which is preliminary data.</text>
</comment>
<accession>A0A3A8E8M8</accession>
<dbReference type="EMBL" id="RAXT01000131">
    <property type="protein sequence ID" value="RKG30468.1"/>
    <property type="molecule type" value="Genomic_DNA"/>
</dbReference>
<proteinExistence type="predicted"/>
<sequence>MMHLEELELFPQEIYLIELFISYEYYYETVKLWEDLIQYAEGLLDKYNVNLVSDHRSQHLSHQADYVWGTIVLPNFKGTLHHLQSGLEDLKDGFLPILGRMSSICNDLVAQGRDYPCDWMDQVIKGASIIFKEKKDIISVRANNIYVASDYNMQWDYKDLLKNKSYKRDVGIIYPKVFPKYNLNQSITMQTGEPIMVTGIYHATEPYSACKFLMKEKNNYSGMVGEWVTAPKVKGFENNPNNFTTLDTIENSRRVPTTWILVERVAEGNDVDLTPTQEKLSQKGGEPCPKTGYWTTPARPGTRRYFTQGEVLPTLPNADWGIVYWYFSSEE</sequence>
<dbReference type="Proteomes" id="UP000280405">
    <property type="component" value="Unassembled WGS sequence"/>
</dbReference>
<name>A0A3A8E8M8_9GAMM</name>
<keyword evidence="2" id="KW-1185">Reference proteome</keyword>
<gene>
    <name evidence="1" type="ORF">D7V20_18995</name>
</gene>
<evidence type="ECO:0000313" key="2">
    <source>
        <dbReference type="Proteomes" id="UP000280405"/>
    </source>
</evidence>
<protein>
    <submittedName>
        <fullName evidence="1">Uncharacterized protein</fullName>
    </submittedName>
</protein>
<organism evidence="1 2">
    <name type="scientific">Acinetobacter rongchengensis</name>
    <dbReference type="NCBI Taxonomy" id="2419601"/>
    <lineage>
        <taxon>Bacteria</taxon>
        <taxon>Pseudomonadati</taxon>
        <taxon>Pseudomonadota</taxon>
        <taxon>Gammaproteobacteria</taxon>
        <taxon>Moraxellales</taxon>
        <taxon>Moraxellaceae</taxon>
        <taxon>Acinetobacter</taxon>
    </lineage>
</organism>
<reference evidence="1 2" key="1">
    <citation type="submission" date="2018-09" db="EMBL/GenBank/DDBJ databases">
        <title>The draft genome of Acinetobacter spp. strains.</title>
        <authorList>
            <person name="Qin J."/>
            <person name="Feng Y."/>
            <person name="Zong Z."/>
        </authorList>
    </citation>
    <scope>NUCLEOTIDE SEQUENCE [LARGE SCALE GENOMIC DNA]</scope>
    <source>
        <strain evidence="1 2">WCHAc060115</strain>
    </source>
</reference>
<dbReference type="OrthoDB" id="6862936at2"/>
<evidence type="ECO:0000313" key="1">
    <source>
        <dbReference type="EMBL" id="RKG30468.1"/>
    </source>
</evidence>